<evidence type="ECO:0000313" key="3">
    <source>
        <dbReference type="EMBL" id="CRZ00888.1"/>
    </source>
</evidence>
<feature type="compositionally biased region" description="Basic and acidic residues" evidence="1">
    <location>
        <begin position="31"/>
        <end position="40"/>
    </location>
</feature>
<protein>
    <recommendedName>
        <fullName evidence="2">Rab-GAP TBC domain-containing protein</fullName>
    </recommendedName>
</protein>
<dbReference type="Pfam" id="PF00566">
    <property type="entry name" value="RabGAP-TBC"/>
    <property type="match status" value="1"/>
</dbReference>
<feature type="domain" description="Rab-GAP TBC" evidence="2">
    <location>
        <begin position="76"/>
        <end position="304"/>
    </location>
</feature>
<dbReference type="GO" id="GO:0005096">
    <property type="term" value="F:GTPase activator activity"/>
    <property type="evidence" value="ECO:0007669"/>
    <property type="project" value="TreeGrafter"/>
</dbReference>
<dbReference type="Gene3D" id="1.10.10.750">
    <property type="entry name" value="Ypt/Rab-GAP domain of gyp1p, domain 1"/>
    <property type="match status" value="1"/>
</dbReference>
<dbReference type="InterPro" id="IPR000195">
    <property type="entry name" value="Rab-GAP-TBC_dom"/>
</dbReference>
<dbReference type="Gene3D" id="1.10.472.80">
    <property type="entry name" value="Ypt/Rab-GAP domain of gyp1p, domain 3"/>
    <property type="match status" value="1"/>
</dbReference>
<feature type="non-terminal residue" evidence="3">
    <location>
        <position position="1"/>
    </location>
</feature>
<reference evidence="3" key="1">
    <citation type="submission" date="2015-04" db="EMBL/GenBank/DDBJ databases">
        <title>The genome sequence of the plant pathogenic Rhizarian Plasmodiophora brassicae reveals insights in its biotrophic life cycle and the origin of chitin synthesis.</title>
        <authorList>
            <person name="Schwelm A."/>
            <person name="Fogelqvist J."/>
            <person name="Knaust A."/>
            <person name="Julke S."/>
            <person name="Lilja T."/>
            <person name="Dhandapani V."/>
            <person name="Bonilla-Rosso G."/>
            <person name="Karlsson M."/>
            <person name="Shevchenko A."/>
            <person name="Choi S.R."/>
            <person name="Kim H.G."/>
            <person name="Park J.Y."/>
            <person name="Lim Y.P."/>
            <person name="Ludwig-Muller J."/>
            <person name="Dixelius C."/>
        </authorList>
    </citation>
    <scope>NUCLEOTIDE SEQUENCE</scope>
    <source>
        <tissue evidence="3">Potato root galls</tissue>
    </source>
</reference>
<dbReference type="EMBL" id="HACM01000446">
    <property type="protein sequence ID" value="CRZ00888.1"/>
    <property type="molecule type" value="Transcribed_RNA"/>
</dbReference>
<evidence type="ECO:0000259" key="2">
    <source>
        <dbReference type="PROSITE" id="PS50086"/>
    </source>
</evidence>
<dbReference type="PANTHER" id="PTHR22957">
    <property type="entry name" value="TBC1 DOMAIN FAMILY MEMBER GTPASE-ACTIVATING PROTEIN"/>
    <property type="match status" value="1"/>
</dbReference>
<dbReference type="PANTHER" id="PTHR22957:SF26">
    <property type="entry name" value="LD44506P"/>
    <property type="match status" value="1"/>
</dbReference>
<proteinExistence type="predicted"/>
<organism evidence="3">
    <name type="scientific">Spongospora subterranea</name>
    <dbReference type="NCBI Taxonomy" id="70186"/>
    <lineage>
        <taxon>Eukaryota</taxon>
        <taxon>Sar</taxon>
        <taxon>Rhizaria</taxon>
        <taxon>Endomyxa</taxon>
        <taxon>Phytomyxea</taxon>
        <taxon>Plasmodiophorida</taxon>
        <taxon>Plasmodiophoridae</taxon>
        <taxon>Spongospora</taxon>
    </lineage>
</organism>
<evidence type="ECO:0000256" key="1">
    <source>
        <dbReference type="SAM" id="MobiDB-lite"/>
    </source>
</evidence>
<dbReference type="SUPFAM" id="SSF47923">
    <property type="entry name" value="Ypt/Rab-GAP domain of gyp1p"/>
    <property type="match status" value="2"/>
</dbReference>
<name>A0A0H5QFR1_9EUKA</name>
<dbReference type="PROSITE" id="PS50086">
    <property type="entry name" value="TBC_RABGAP"/>
    <property type="match status" value="1"/>
</dbReference>
<feature type="region of interest" description="Disordered" evidence="1">
    <location>
        <begin position="1"/>
        <end position="45"/>
    </location>
</feature>
<accession>A0A0H5QFR1</accession>
<dbReference type="Gene3D" id="1.10.8.270">
    <property type="entry name" value="putative rabgap domain of human tbc1 domain family member 14 like domains"/>
    <property type="match status" value="1"/>
</dbReference>
<dbReference type="InterPro" id="IPR035969">
    <property type="entry name" value="Rab-GAP_TBC_sf"/>
</dbReference>
<dbReference type="AlphaFoldDB" id="A0A0H5QFR1"/>
<sequence length="372" mass="42826">DCDYSHTRSMSSPTSTSRLPIAQTRSSSRSPSRDGLDLSKAEQAPSVCPMRASRFAKVLSVNSVDMDTLRKLSWSGVSSEQRATVWLLMLQVLPASSDQWAATTQKRLASYRDLVRQFPCDADESSQTSQMQATLKQIRKDVPRTQPDIPLFQTPRLQEMILRILYIWSIRHPATGYVQGINDMLTPFIFVFLSDVFSGKFQDVKIETINDDGFEMIESKCFFCLTKVLEMVPDMYLFGQPGIQRMLFRFEQLIKRIDAVLYKHLTDQGVQFMQFAFRWMNCFLIRELPLEVVVRFWDSYIGDESNSGFTSFHVYISAALLTFYAPHLKTLEFPDLLLFLQGLPTKELSFRDVESILSQGFVYQSIFNNTKF</sequence>
<dbReference type="SMART" id="SM00164">
    <property type="entry name" value="TBC"/>
    <property type="match status" value="1"/>
</dbReference>
<feature type="compositionally biased region" description="Low complexity" evidence="1">
    <location>
        <begin position="7"/>
        <end position="17"/>
    </location>
</feature>